<dbReference type="AlphaFoldDB" id="A0A1H2CE55"/>
<evidence type="ECO:0000256" key="2">
    <source>
        <dbReference type="ARBA" id="ARBA00022692"/>
    </source>
</evidence>
<dbReference type="EMBL" id="LT629740">
    <property type="protein sequence ID" value="SDT68599.1"/>
    <property type="molecule type" value="Genomic_DNA"/>
</dbReference>
<gene>
    <name evidence="7" type="ORF">SAMN05216490_4925</name>
</gene>
<evidence type="ECO:0000256" key="4">
    <source>
        <dbReference type="ARBA" id="ARBA00023136"/>
    </source>
</evidence>
<dbReference type="GO" id="GO:0030416">
    <property type="term" value="P:methylamine metabolic process"/>
    <property type="evidence" value="ECO:0007669"/>
    <property type="project" value="InterPro"/>
</dbReference>
<dbReference type="Proteomes" id="UP000199679">
    <property type="component" value="Chromosome I"/>
</dbReference>
<dbReference type="RefSeq" id="WP_091379621.1">
    <property type="nucleotide sequence ID" value="NZ_LT629740.1"/>
</dbReference>
<evidence type="ECO:0000256" key="5">
    <source>
        <dbReference type="SAM" id="Phobius"/>
    </source>
</evidence>
<protein>
    <recommendedName>
        <fullName evidence="6">Methylamine utilisation protein MauE domain-containing protein</fullName>
    </recommendedName>
</protein>
<sequence length="137" mass="15711">MKKSLFYEIITAMLILLFIDSGFSKIFDHSGFRRAMHNQPFPFWFAELLAWTIPPVEILVMVASIYAKTRLYGLYASLILLILFTGYIVAILLGVFSKVPCNCGEFIQSLSWGQHLVFNLVFVFLACYDIKLIKELS</sequence>
<dbReference type="OrthoDB" id="673785at2"/>
<dbReference type="InterPro" id="IPR009908">
    <property type="entry name" value="Methylamine_util_MauE"/>
</dbReference>
<dbReference type="STRING" id="652787.SAMN05216490_4925"/>
<reference evidence="7 8" key="1">
    <citation type="submission" date="2016-10" db="EMBL/GenBank/DDBJ databases">
        <authorList>
            <person name="de Groot N.N."/>
        </authorList>
    </citation>
    <scope>NUCLEOTIDE SEQUENCE [LARGE SCALE GENOMIC DNA]</scope>
    <source>
        <strain evidence="7 8">MP1X4</strain>
    </source>
</reference>
<keyword evidence="2 5" id="KW-0812">Transmembrane</keyword>
<proteinExistence type="predicted"/>
<organism evidence="7 8">
    <name type="scientific">Mucilaginibacter mallensis</name>
    <dbReference type="NCBI Taxonomy" id="652787"/>
    <lineage>
        <taxon>Bacteria</taxon>
        <taxon>Pseudomonadati</taxon>
        <taxon>Bacteroidota</taxon>
        <taxon>Sphingobacteriia</taxon>
        <taxon>Sphingobacteriales</taxon>
        <taxon>Sphingobacteriaceae</taxon>
        <taxon>Mucilaginibacter</taxon>
    </lineage>
</organism>
<evidence type="ECO:0000313" key="8">
    <source>
        <dbReference type="Proteomes" id="UP000199679"/>
    </source>
</evidence>
<feature type="transmembrane region" description="Helical" evidence="5">
    <location>
        <begin position="48"/>
        <end position="67"/>
    </location>
</feature>
<keyword evidence="8" id="KW-1185">Reference proteome</keyword>
<accession>A0A1H2CE55</accession>
<evidence type="ECO:0000259" key="6">
    <source>
        <dbReference type="Pfam" id="PF07291"/>
    </source>
</evidence>
<keyword evidence="4 5" id="KW-0472">Membrane</keyword>
<keyword evidence="3 5" id="KW-1133">Transmembrane helix</keyword>
<name>A0A1H2CE55_MUCMA</name>
<evidence type="ECO:0000256" key="1">
    <source>
        <dbReference type="ARBA" id="ARBA00004141"/>
    </source>
</evidence>
<feature type="transmembrane region" description="Helical" evidence="5">
    <location>
        <begin position="74"/>
        <end position="96"/>
    </location>
</feature>
<evidence type="ECO:0000313" key="7">
    <source>
        <dbReference type="EMBL" id="SDT68599.1"/>
    </source>
</evidence>
<comment type="subcellular location">
    <subcellularLocation>
        <location evidence="1">Membrane</location>
        <topology evidence="1">Multi-pass membrane protein</topology>
    </subcellularLocation>
</comment>
<feature type="domain" description="Methylamine utilisation protein MauE" evidence="6">
    <location>
        <begin position="4"/>
        <end position="127"/>
    </location>
</feature>
<evidence type="ECO:0000256" key="3">
    <source>
        <dbReference type="ARBA" id="ARBA00022989"/>
    </source>
</evidence>
<feature type="transmembrane region" description="Helical" evidence="5">
    <location>
        <begin position="116"/>
        <end position="133"/>
    </location>
</feature>
<dbReference type="GO" id="GO:0016020">
    <property type="term" value="C:membrane"/>
    <property type="evidence" value="ECO:0007669"/>
    <property type="project" value="UniProtKB-SubCell"/>
</dbReference>
<dbReference type="Pfam" id="PF07291">
    <property type="entry name" value="MauE"/>
    <property type="match status" value="1"/>
</dbReference>